<dbReference type="VEuPathDB" id="FungiDB:HpaG805300"/>
<keyword evidence="2" id="KW-1185">Reference proteome</keyword>
<dbReference type="Proteomes" id="UP000011713">
    <property type="component" value="Unassembled WGS sequence"/>
</dbReference>
<organism evidence="1 2">
    <name type="scientific">Hyaloperonospora arabidopsidis (strain Emoy2)</name>
    <name type="common">Downy mildew agent</name>
    <name type="synonym">Peronospora arabidopsidis</name>
    <dbReference type="NCBI Taxonomy" id="559515"/>
    <lineage>
        <taxon>Eukaryota</taxon>
        <taxon>Sar</taxon>
        <taxon>Stramenopiles</taxon>
        <taxon>Oomycota</taxon>
        <taxon>Peronosporomycetes</taxon>
        <taxon>Peronosporales</taxon>
        <taxon>Peronosporaceae</taxon>
        <taxon>Hyaloperonospora</taxon>
    </lineage>
</organism>
<dbReference type="EnsemblProtists" id="HpaT805300">
    <property type="protein sequence ID" value="HpaP805300"/>
    <property type="gene ID" value="HpaG805300"/>
</dbReference>
<dbReference type="InParanoid" id="M4BG79"/>
<evidence type="ECO:0000313" key="1">
    <source>
        <dbReference type="EnsemblProtists" id="HpaP805300"/>
    </source>
</evidence>
<dbReference type="HOGENOM" id="CLU_2163271_0_0_1"/>
<name>M4BG79_HYAAE</name>
<dbReference type="EMBL" id="JH598226">
    <property type="status" value="NOT_ANNOTATED_CDS"/>
    <property type="molecule type" value="Genomic_DNA"/>
</dbReference>
<sequence>MHLFGGELNRRIIRRDKDSKDERVWTEDVRSSLGTCIARYHFLTRATSRNSGDSSVAVAGRELSSGLLDRQSLCYVGSEIGDVALKHASFKGLGSRKFSDSYATGCFVTRH</sequence>
<proteinExistence type="predicted"/>
<protein>
    <submittedName>
        <fullName evidence="1">Uncharacterized protein</fullName>
    </submittedName>
</protein>
<dbReference type="AlphaFoldDB" id="M4BG79"/>
<reference evidence="2" key="1">
    <citation type="journal article" date="2010" name="Science">
        <title>Signatures of adaptation to obligate biotrophy in the Hyaloperonospora arabidopsidis genome.</title>
        <authorList>
            <person name="Baxter L."/>
            <person name="Tripathy S."/>
            <person name="Ishaque N."/>
            <person name="Boot N."/>
            <person name="Cabral A."/>
            <person name="Kemen E."/>
            <person name="Thines M."/>
            <person name="Ah-Fong A."/>
            <person name="Anderson R."/>
            <person name="Badejoko W."/>
            <person name="Bittner-Eddy P."/>
            <person name="Boore J.L."/>
            <person name="Chibucos M.C."/>
            <person name="Coates M."/>
            <person name="Dehal P."/>
            <person name="Delehaunty K."/>
            <person name="Dong S."/>
            <person name="Downton P."/>
            <person name="Dumas B."/>
            <person name="Fabro G."/>
            <person name="Fronick C."/>
            <person name="Fuerstenberg S.I."/>
            <person name="Fulton L."/>
            <person name="Gaulin E."/>
            <person name="Govers F."/>
            <person name="Hughes L."/>
            <person name="Humphray S."/>
            <person name="Jiang R.H."/>
            <person name="Judelson H."/>
            <person name="Kamoun S."/>
            <person name="Kyung K."/>
            <person name="Meijer H."/>
            <person name="Minx P."/>
            <person name="Morris P."/>
            <person name="Nelson J."/>
            <person name="Phuntumart V."/>
            <person name="Qutob D."/>
            <person name="Rehmany A."/>
            <person name="Rougon-Cardoso A."/>
            <person name="Ryden P."/>
            <person name="Torto-Alalibo T."/>
            <person name="Studholme D."/>
            <person name="Wang Y."/>
            <person name="Win J."/>
            <person name="Wood J."/>
            <person name="Clifton S.W."/>
            <person name="Rogers J."/>
            <person name="Van den Ackerveken G."/>
            <person name="Jones J.D."/>
            <person name="McDowell J.M."/>
            <person name="Beynon J."/>
            <person name="Tyler B.M."/>
        </authorList>
    </citation>
    <scope>NUCLEOTIDE SEQUENCE [LARGE SCALE GENOMIC DNA]</scope>
    <source>
        <strain evidence="2">Emoy2</strain>
    </source>
</reference>
<accession>M4BG79</accession>
<evidence type="ECO:0000313" key="2">
    <source>
        <dbReference type="Proteomes" id="UP000011713"/>
    </source>
</evidence>
<reference evidence="1" key="2">
    <citation type="submission" date="2015-06" db="UniProtKB">
        <authorList>
            <consortium name="EnsemblProtists"/>
        </authorList>
    </citation>
    <scope>IDENTIFICATION</scope>
    <source>
        <strain evidence="1">Emoy2</strain>
    </source>
</reference>